<keyword evidence="3" id="KW-1185">Reference proteome</keyword>
<accession>D3PD56</accession>
<dbReference type="Proteomes" id="UP000001520">
    <property type="component" value="Chromosome"/>
</dbReference>
<evidence type="ECO:0000259" key="1">
    <source>
        <dbReference type="Pfam" id="PF17188"/>
    </source>
</evidence>
<sequence length="244" mass="29041">MIDKQVKNICLYFLFIFFVSVVLARAENLFEGVYIKIALDEDRYVQFDFEKETPHNKYLAHTVSNLINAVFSVDMVSSEYYSEKISYKKISDFNIKVIEFDPIFNDRFKHILWIYKDGRIYKQEVYDLSGKLLYSYQFKTNRVKKRIFNHKVSGGYYLYKGFKLVYKGVNRDGEKQISFTDGLNSFSVFWKKSNNKTVPIKRILLGNYMLRKNFGNYLVTVVGTIPYFEMEKVVNYLIKKEVIR</sequence>
<dbReference type="HOGENOM" id="CLU_1154728_0_0_0"/>
<name>D3PD56_DEFDS</name>
<evidence type="ECO:0000313" key="2">
    <source>
        <dbReference type="EMBL" id="BAI80529.1"/>
    </source>
</evidence>
<organism evidence="2 3">
    <name type="scientific">Deferribacter desulfuricans (strain DSM 14783 / JCM 11476 / NBRC 101012 / SSM1)</name>
    <dbReference type="NCBI Taxonomy" id="639282"/>
    <lineage>
        <taxon>Bacteria</taxon>
        <taxon>Pseudomonadati</taxon>
        <taxon>Deferribacterota</taxon>
        <taxon>Deferribacteres</taxon>
        <taxon>Deferribacterales</taxon>
        <taxon>Deferribacteraceae</taxon>
        <taxon>Deferribacter</taxon>
    </lineage>
</organism>
<dbReference type="InterPro" id="IPR038484">
    <property type="entry name" value="MucB/RseB_C_sf"/>
</dbReference>
<feature type="domain" description="MucB/RseB C-terminal" evidence="1">
    <location>
        <begin position="160"/>
        <end position="235"/>
    </location>
</feature>
<dbReference type="AlphaFoldDB" id="D3PD56"/>
<protein>
    <recommendedName>
        <fullName evidence="1">MucB/RseB C-terminal domain-containing protein</fullName>
    </recommendedName>
</protein>
<dbReference type="Gene3D" id="3.30.200.100">
    <property type="entry name" value="MucB/RseB, C-terminal domain"/>
    <property type="match status" value="1"/>
</dbReference>
<dbReference type="Pfam" id="PF17188">
    <property type="entry name" value="MucB_RseB_C"/>
    <property type="match status" value="1"/>
</dbReference>
<dbReference type="RefSeq" id="WP_013007776.1">
    <property type="nucleotide sequence ID" value="NC_013939.1"/>
</dbReference>
<dbReference type="EMBL" id="AP011529">
    <property type="protein sequence ID" value="BAI80529.1"/>
    <property type="molecule type" value="Genomic_DNA"/>
</dbReference>
<dbReference type="OrthoDB" id="9792289at2"/>
<dbReference type="KEGG" id="ddf:DEFDS_1059"/>
<evidence type="ECO:0000313" key="3">
    <source>
        <dbReference type="Proteomes" id="UP000001520"/>
    </source>
</evidence>
<reference evidence="2 3" key="1">
    <citation type="journal article" date="2010" name="DNA Res.">
        <title>Bacterial lifestyle in a deep-sea hydrothermal vent chimney revealed by the genome sequence of the thermophilic bacterium Deferribacter desulfuricans SSM1.</title>
        <authorList>
            <person name="Takaki Y."/>
            <person name="Shimamura S."/>
            <person name="Nakagawa S."/>
            <person name="Fukuhara Y."/>
            <person name="Horikawa H."/>
            <person name="Ankai A."/>
            <person name="Harada T."/>
            <person name="Hosoyama A."/>
            <person name="Oguchi A."/>
            <person name="Fukui S."/>
            <person name="Fujita N."/>
            <person name="Takami H."/>
            <person name="Takai K."/>
        </authorList>
    </citation>
    <scope>NUCLEOTIDE SEQUENCE [LARGE SCALE GENOMIC DNA]</scope>
    <source>
        <strain evidence="3">DSM 14783 / JCM 11476 / NBRC 101012 / SSM1</strain>
    </source>
</reference>
<dbReference type="STRING" id="639282.DEFDS_1059"/>
<proteinExistence type="predicted"/>
<dbReference type="eggNOG" id="COG3026">
    <property type="taxonomic scope" value="Bacteria"/>
</dbReference>
<gene>
    <name evidence="2" type="ordered locus">DEFDS_1059</name>
</gene>
<dbReference type="InterPro" id="IPR033436">
    <property type="entry name" value="MucB/RseB_C"/>
</dbReference>